<dbReference type="Gene3D" id="1.20.120.10">
    <property type="entry name" value="Cytochrome c/b562"/>
    <property type="match status" value="1"/>
</dbReference>
<dbReference type="SUPFAM" id="SSF47175">
    <property type="entry name" value="Cytochromes"/>
    <property type="match status" value="1"/>
</dbReference>
<evidence type="ECO:0000256" key="3">
    <source>
        <dbReference type="ARBA" id="ARBA00022723"/>
    </source>
</evidence>
<dbReference type="PROSITE" id="PS51009">
    <property type="entry name" value="CYTCII"/>
    <property type="match status" value="1"/>
</dbReference>
<keyword evidence="3" id="KW-0479">Metal-binding</keyword>
<gene>
    <name evidence="7" type="ORF">SS37A_31690</name>
</gene>
<keyword evidence="4" id="KW-0249">Electron transport</keyword>
<dbReference type="Proteomes" id="UP001317629">
    <property type="component" value="Chromosome"/>
</dbReference>
<evidence type="ECO:0000256" key="5">
    <source>
        <dbReference type="ARBA" id="ARBA00023004"/>
    </source>
</evidence>
<accession>A0ABM8ECA5</accession>
<keyword evidence="8" id="KW-1185">Reference proteome</keyword>
<evidence type="ECO:0000313" key="8">
    <source>
        <dbReference type="Proteomes" id="UP001317629"/>
    </source>
</evidence>
<protein>
    <submittedName>
        <fullName evidence="7">Cytochrome c</fullName>
    </submittedName>
</protein>
<feature type="signal peptide" evidence="6">
    <location>
        <begin position="1"/>
        <end position="30"/>
    </location>
</feature>
<dbReference type="InterPro" id="IPR010980">
    <property type="entry name" value="Cyt_c/b562"/>
</dbReference>
<dbReference type="InterPro" id="IPR002321">
    <property type="entry name" value="Cyt_c_II"/>
</dbReference>
<evidence type="ECO:0000256" key="1">
    <source>
        <dbReference type="ARBA" id="ARBA00022448"/>
    </source>
</evidence>
<dbReference type="Pfam" id="PF01322">
    <property type="entry name" value="Cytochrom_C_2"/>
    <property type="match status" value="1"/>
</dbReference>
<feature type="chain" id="PRO_5046261194" evidence="6">
    <location>
        <begin position="31"/>
        <end position="164"/>
    </location>
</feature>
<dbReference type="RefSeq" id="WP_281929132.1">
    <property type="nucleotide sequence ID" value="NZ_AP027142.1"/>
</dbReference>
<dbReference type="EMBL" id="AP027142">
    <property type="protein sequence ID" value="BDV35640.1"/>
    <property type="molecule type" value="Genomic_DNA"/>
</dbReference>
<evidence type="ECO:0000256" key="6">
    <source>
        <dbReference type="SAM" id="SignalP"/>
    </source>
</evidence>
<keyword evidence="2" id="KW-0349">Heme</keyword>
<evidence type="ECO:0000313" key="7">
    <source>
        <dbReference type="EMBL" id="BDV35640.1"/>
    </source>
</evidence>
<dbReference type="InterPro" id="IPR012127">
    <property type="entry name" value="Cyt_c_prime"/>
</dbReference>
<proteinExistence type="predicted"/>
<dbReference type="PIRSF" id="PIRSF000027">
    <property type="entry name" value="Cytc_c_prime"/>
    <property type="match status" value="1"/>
</dbReference>
<keyword evidence="6" id="KW-0732">Signal</keyword>
<organism evidence="7 8">
    <name type="scientific">Methylocystis iwaonis</name>
    <dbReference type="NCBI Taxonomy" id="2885079"/>
    <lineage>
        <taxon>Bacteria</taxon>
        <taxon>Pseudomonadati</taxon>
        <taxon>Pseudomonadota</taxon>
        <taxon>Alphaproteobacteria</taxon>
        <taxon>Hyphomicrobiales</taxon>
        <taxon>Methylocystaceae</taxon>
        <taxon>Methylocystis</taxon>
    </lineage>
</organism>
<evidence type="ECO:0000256" key="4">
    <source>
        <dbReference type="ARBA" id="ARBA00022982"/>
    </source>
</evidence>
<evidence type="ECO:0000256" key="2">
    <source>
        <dbReference type="ARBA" id="ARBA00022617"/>
    </source>
</evidence>
<keyword evidence="5" id="KW-0408">Iron</keyword>
<keyword evidence="1" id="KW-0813">Transport</keyword>
<name>A0ABM8ECA5_9HYPH</name>
<sequence length="164" mass="17256">MSRLSHRAGPLMIAAAVALASVAIVAGAQAQNAPAPGKQAVENRKAGFLLIGNYFRYFGAVSKGTAPYDEAEATKRASRIAFLSTIVEDAFPEGSNPGEPESKAKADVWSNRADFDKKLKDFQAHAQALVEVNAKEKGATDAFKAAVAALAGDCKGCHETYKAK</sequence>
<reference evidence="7 8" key="1">
    <citation type="journal article" date="2023" name="Int. J. Syst. Evol. Microbiol.">
        <title>Methylocystis iwaonis sp. nov., a type II methane-oxidizing bacterium from surface soil of a rice paddy field in Japan, and emended description of the genus Methylocystis (ex Whittenbury et al. 1970) Bowman et al. 1993.</title>
        <authorList>
            <person name="Kaise H."/>
            <person name="Sawadogo J.B."/>
            <person name="Alam M.S."/>
            <person name="Ueno C."/>
            <person name="Dianou D."/>
            <person name="Shinjo R."/>
            <person name="Asakawa S."/>
        </authorList>
    </citation>
    <scope>NUCLEOTIDE SEQUENCE [LARGE SCALE GENOMIC DNA]</scope>
    <source>
        <strain evidence="7 8">SS37A-Re</strain>
    </source>
</reference>